<proteinExistence type="predicted"/>
<feature type="domain" description="OTU" evidence="2">
    <location>
        <begin position="110"/>
        <end position="157"/>
    </location>
</feature>
<dbReference type="AlphaFoldDB" id="A0A0L8IGA6"/>
<evidence type="ECO:0000313" key="3">
    <source>
        <dbReference type="EMBL" id="KOG00490.1"/>
    </source>
</evidence>
<dbReference type="Gene3D" id="3.90.70.80">
    <property type="match status" value="1"/>
</dbReference>
<name>A0A0L8IGA6_OCTBM</name>
<feature type="non-terminal residue" evidence="3">
    <location>
        <position position="157"/>
    </location>
</feature>
<sequence>SKSVEQRKKENAERMKKKRQEEALAAADSRRATDSAQKRRHRVNETPEAAETRHWENRSEDDDPGLWEAIAKACPEEVEVDQPESPAPLSPMPTGNSYCMLEHLAKTRNLKIKQIPADGNCFIHAVSTSLTSLGEQNIDGLDIRQKLIDYLETTSDK</sequence>
<accession>A0A0L8IGA6</accession>
<evidence type="ECO:0000256" key="1">
    <source>
        <dbReference type="SAM" id="MobiDB-lite"/>
    </source>
</evidence>
<dbReference type="PROSITE" id="PS50802">
    <property type="entry name" value="OTU"/>
    <property type="match status" value="1"/>
</dbReference>
<evidence type="ECO:0000259" key="2">
    <source>
        <dbReference type="PROSITE" id="PS50802"/>
    </source>
</evidence>
<feature type="compositionally biased region" description="Basic and acidic residues" evidence="1">
    <location>
        <begin position="1"/>
        <end position="37"/>
    </location>
</feature>
<dbReference type="EMBL" id="KQ415792">
    <property type="protein sequence ID" value="KOG00490.1"/>
    <property type="molecule type" value="Genomic_DNA"/>
</dbReference>
<dbReference type="InterPro" id="IPR003323">
    <property type="entry name" value="OTU_dom"/>
</dbReference>
<protein>
    <recommendedName>
        <fullName evidence="2">OTU domain-containing protein</fullName>
    </recommendedName>
</protein>
<organism evidence="3">
    <name type="scientific">Octopus bimaculoides</name>
    <name type="common">California two-spotted octopus</name>
    <dbReference type="NCBI Taxonomy" id="37653"/>
    <lineage>
        <taxon>Eukaryota</taxon>
        <taxon>Metazoa</taxon>
        <taxon>Spiralia</taxon>
        <taxon>Lophotrochozoa</taxon>
        <taxon>Mollusca</taxon>
        <taxon>Cephalopoda</taxon>
        <taxon>Coleoidea</taxon>
        <taxon>Octopodiformes</taxon>
        <taxon>Octopoda</taxon>
        <taxon>Incirrata</taxon>
        <taxon>Octopodidae</taxon>
        <taxon>Octopus</taxon>
    </lineage>
</organism>
<feature type="region of interest" description="Disordered" evidence="1">
    <location>
        <begin position="1"/>
        <end position="63"/>
    </location>
</feature>
<gene>
    <name evidence="3" type="ORF">OCBIM_22002379mg</name>
</gene>
<reference evidence="3" key="1">
    <citation type="submission" date="2015-07" db="EMBL/GenBank/DDBJ databases">
        <title>MeaNS - Measles Nucleotide Surveillance Program.</title>
        <authorList>
            <person name="Tran T."/>
            <person name="Druce J."/>
        </authorList>
    </citation>
    <scope>NUCLEOTIDE SEQUENCE</scope>
    <source>
        <strain evidence="3">UCB-OBI-ISO-001</strain>
        <tissue evidence="3">Gonad</tissue>
    </source>
</reference>
<feature type="non-terminal residue" evidence="3">
    <location>
        <position position="1"/>
    </location>
</feature>